<gene>
    <name evidence="2" type="ORF">Tci_343154</name>
</gene>
<protein>
    <submittedName>
        <fullName evidence="2">Callose synthase 5</fullName>
    </submittedName>
</protein>
<evidence type="ECO:0000313" key="2">
    <source>
        <dbReference type="EMBL" id="GEX71179.1"/>
    </source>
</evidence>
<evidence type="ECO:0000259" key="1">
    <source>
        <dbReference type="Pfam" id="PF25968"/>
    </source>
</evidence>
<organism evidence="2">
    <name type="scientific">Tanacetum cinerariifolium</name>
    <name type="common">Dalmatian daisy</name>
    <name type="synonym">Chrysanthemum cinerariifolium</name>
    <dbReference type="NCBI Taxonomy" id="118510"/>
    <lineage>
        <taxon>Eukaryota</taxon>
        <taxon>Viridiplantae</taxon>
        <taxon>Streptophyta</taxon>
        <taxon>Embryophyta</taxon>
        <taxon>Tracheophyta</taxon>
        <taxon>Spermatophyta</taxon>
        <taxon>Magnoliopsida</taxon>
        <taxon>eudicotyledons</taxon>
        <taxon>Gunneridae</taxon>
        <taxon>Pentapetalae</taxon>
        <taxon>asterids</taxon>
        <taxon>campanulids</taxon>
        <taxon>Asterales</taxon>
        <taxon>Asteraceae</taxon>
        <taxon>Asteroideae</taxon>
        <taxon>Anthemideae</taxon>
        <taxon>Anthemidinae</taxon>
        <taxon>Tanacetum</taxon>
    </lineage>
</organism>
<sequence length="285" mass="33050">MTAKEGDEIKDLRRELDLLLFPYPLDPSLNLIQWSPFLLPGKVPIALDMSFQFRSKDNDLYKRICADEYMKWAVIECYESLKLVLNALVVGETERRLSRMNLNDGKYLKIQKTSHGEEKFASWARTRNPRVQHMATEAAMRGSVARLGMAEPSGTKLRMAARDFPPVLESKGNNFRSILSNSFLQNIITLFNGIHFLKLPMEVCHLNGYQVFRALVNIEKCYKVQVLCIVDELVEYHIYLWKKIAIVPPEVKPKLPKPEFKMKEKILKAEDVEEHFQKNPRPLNL</sequence>
<name>A0A699H786_TANCI</name>
<dbReference type="InterPro" id="IPR058851">
    <property type="entry name" value="CALS1_helical"/>
</dbReference>
<proteinExistence type="predicted"/>
<comment type="caution">
    <text evidence="2">The sequence shown here is derived from an EMBL/GenBank/DDBJ whole genome shotgun (WGS) entry which is preliminary data.</text>
</comment>
<dbReference type="Pfam" id="PF25968">
    <property type="entry name" value="CALS1"/>
    <property type="match status" value="1"/>
</dbReference>
<feature type="domain" description="Callose synthase helical" evidence="1">
    <location>
        <begin position="36"/>
        <end position="96"/>
    </location>
</feature>
<dbReference type="EMBL" id="BKCJ010125173">
    <property type="protein sequence ID" value="GEX71179.1"/>
    <property type="molecule type" value="Genomic_DNA"/>
</dbReference>
<accession>A0A699H786</accession>
<reference evidence="2" key="1">
    <citation type="journal article" date="2019" name="Sci. Rep.">
        <title>Draft genome of Tanacetum cinerariifolium, the natural source of mosquito coil.</title>
        <authorList>
            <person name="Yamashiro T."/>
            <person name="Shiraishi A."/>
            <person name="Satake H."/>
            <person name="Nakayama K."/>
        </authorList>
    </citation>
    <scope>NUCLEOTIDE SEQUENCE</scope>
</reference>
<dbReference type="AlphaFoldDB" id="A0A699H786"/>